<dbReference type="PIRSF" id="PIRSF018688">
    <property type="entry name" value="UCP018688"/>
    <property type="match status" value="1"/>
</dbReference>
<dbReference type="RefSeq" id="WP_154572203.1">
    <property type="nucleotide sequence ID" value="NZ_JAQXPA010000019.1"/>
</dbReference>
<dbReference type="PANTHER" id="PTHR41373:SF1">
    <property type="entry name" value="PHOSPHATIDYLGLYCEROL LYSYLTRANSFERASE C-TERMINAL DOMAIN-CONTAINING PROTEIN"/>
    <property type="match status" value="1"/>
</dbReference>
<accession>A0A6A8MBP5</accession>
<dbReference type="Gene3D" id="3.40.630.30">
    <property type="match status" value="1"/>
</dbReference>
<dbReference type="InterPro" id="IPR016181">
    <property type="entry name" value="Acyl_CoA_acyltransferase"/>
</dbReference>
<dbReference type="Pfam" id="PF09924">
    <property type="entry name" value="LPG_synthase_C"/>
    <property type="match status" value="1"/>
</dbReference>
<dbReference type="InterPro" id="IPR016732">
    <property type="entry name" value="UCP018688"/>
</dbReference>
<proteinExistence type="predicted"/>
<protein>
    <submittedName>
        <fullName evidence="2">DUF2156 domain-containing protein</fullName>
    </submittedName>
</protein>
<reference evidence="2" key="1">
    <citation type="submission" date="2019-09" db="EMBL/GenBank/DDBJ databases">
        <title>In-depth cultivation of the pig gut microbiome towards novel bacterial diversity and tailored functional studies.</title>
        <authorList>
            <person name="Wylensek D."/>
            <person name="Hitch T.C.A."/>
            <person name="Clavel T."/>
        </authorList>
    </citation>
    <scope>NUCLEOTIDE SEQUENCE</scope>
    <source>
        <strain evidence="2">RF-744-FAT-WT-3</strain>
    </source>
</reference>
<evidence type="ECO:0000259" key="1">
    <source>
        <dbReference type="Pfam" id="PF09924"/>
    </source>
</evidence>
<name>A0A6A8MBP5_9FIRM</name>
<dbReference type="SUPFAM" id="SSF55729">
    <property type="entry name" value="Acyl-CoA N-acyltransferases (Nat)"/>
    <property type="match status" value="2"/>
</dbReference>
<organism evidence="2">
    <name type="scientific">Baileyella intestinalis</name>
    <dbReference type="NCBI Taxonomy" id="2606709"/>
    <lineage>
        <taxon>Bacteria</taxon>
        <taxon>Bacillati</taxon>
        <taxon>Bacillota</taxon>
        <taxon>Clostridia</taxon>
        <taxon>Peptostreptococcales</taxon>
        <taxon>Anaerovoracaceae</taxon>
        <taxon>Baileyella</taxon>
    </lineage>
</organism>
<evidence type="ECO:0000313" key="2">
    <source>
        <dbReference type="EMBL" id="MST68726.1"/>
    </source>
</evidence>
<dbReference type="EMBL" id="VUNB01000003">
    <property type="protein sequence ID" value="MST68726.1"/>
    <property type="molecule type" value="Genomic_DNA"/>
</dbReference>
<dbReference type="InterPro" id="IPR024320">
    <property type="entry name" value="LPG_synthase_C"/>
</dbReference>
<comment type="caution">
    <text evidence="2">The sequence shown here is derived from an EMBL/GenBank/DDBJ whole genome shotgun (WGS) entry which is preliminary data.</text>
</comment>
<sequence>MLEFRDIKLEDRNEVQTLICASGCHGADYSFANLYIWRKIYKPKVAFMGTRMILDLGRPGFFAYPKGDGDPRPSIEAMREEAHRAGAKLMMRGLTPKTLEELKEYYGEDAFIISEDRDNADYIYTTEKLRYLKGRKLSSKRNHLKHFEKNGPWHYDPVTSENLETARAFVEEFYKEKDDPDLAAEAVAINEMFNNYDALGFMGGLLYQNDQAVAFTAGTRLDQSTVDVHFEKALPGVDGAYTMINKCFVNMVAEEDPDIMYFNREEDMGLPGLRKAKESYHPDVLLMKYYAEEK</sequence>
<gene>
    <name evidence="2" type="ORF">FYJ66_03860</name>
</gene>
<dbReference type="PANTHER" id="PTHR41373">
    <property type="entry name" value="DUF2156 DOMAIN-CONTAINING PROTEIN"/>
    <property type="match status" value="1"/>
</dbReference>
<feature type="domain" description="Phosphatidylglycerol lysyltransferase C-terminal" evidence="1">
    <location>
        <begin position="25"/>
        <end position="291"/>
    </location>
</feature>
<dbReference type="AlphaFoldDB" id="A0A6A8MBP5"/>